<dbReference type="Proteomes" id="UP000217257">
    <property type="component" value="Chromosome"/>
</dbReference>
<protein>
    <submittedName>
        <fullName evidence="1">Uncharacterized protein</fullName>
    </submittedName>
</protein>
<proteinExistence type="predicted"/>
<accession>A0A250JB13</accession>
<name>A0A250JB13_9BACT</name>
<sequence>MSSKLEDLLNSLEALAGQHPNEPEAVATIKTAAKALHFIRSLGKLEDFWNYERVFGTKEHWPKPLNSFPSEDAARSWLRTQPDLPYAAVVEVAGSLHSVARTRDGEWVLVRLPSIEELEG</sequence>
<dbReference type="AlphaFoldDB" id="A0A250JB13"/>
<dbReference type="EMBL" id="CP022098">
    <property type="protein sequence ID" value="ATB40662.1"/>
    <property type="molecule type" value="Genomic_DNA"/>
</dbReference>
<gene>
    <name evidence="1" type="ORF">CYFUS_006113</name>
</gene>
<evidence type="ECO:0000313" key="2">
    <source>
        <dbReference type="Proteomes" id="UP000217257"/>
    </source>
</evidence>
<evidence type="ECO:0000313" key="1">
    <source>
        <dbReference type="EMBL" id="ATB40662.1"/>
    </source>
</evidence>
<dbReference type="RefSeq" id="WP_095988491.1">
    <property type="nucleotide sequence ID" value="NZ_CP022098.1"/>
</dbReference>
<organism evidence="1 2">
    <name type="scientific">Cystobacter fuscus</name>
    <dbReference type="NCBI Taxonomy" id="43"/>
    <lineage>
        <taxon>Bacteria</taxon>
        <taxon>Pseudomonadati</taxon>
        <taxon>Myxococcota</taxon>
        <taxon>Myxococcia</taxon>
        <taxon>Myxococcales</taxon>
        <taxon>Cystobacterineae</taxon>
        <taxon>Archangiaceae</taxon>
        <taxon>Cystobacter</taxon>
    </lineage>
</organism>
<dbReference type="KEGG" id="cfus:CYFUS_006113"/>
<reference evidence="1 2" key="1">
    <citation type="submission" date="2017-06" db="EMBL/GenBank/DDBJ databases">
        <title>Sequencing and comparative analysis of myxobacterial genomes.</title>
        <authorList>
            <person name="Rupp O."/>
            <person name="Goesmann A."/>
            <person name="Sogaard-Andersen L."/>
        </authorList>
    </citation>
    <scope>NUCLEOTIDE SEQUENCE [LARGE SCALE GENOMIC DNA]</scope>
    <source>
        <strain evidence="1 2">DSM 52655</strain>
    </source>
</reference>